<feature type="domain" description="Transposase IS116/IS110/IS902 C-terminal" evidence="2">
    <location>
        <begin position="228"/>
        <end position="313"/>
    </location>
</feature>
<gene>
    <name evidence="3" type="ORF">FO440_21725</name>
</gene>
<dbReference type="InterPro" id="IPR047650">
    <property type="entry name" value="Transpos_IS110"/>
</dbReference>
<reference evidence="3 4" key="1">
    <citation type="submission" date="2019-07" db="EMBL/GenBank/DDBJ databases">
        <authorList>
            <person name="Huq M.A."/>
        </authorList>
    </citation>
    <scope>NUCLEOTIDE SEQUENCE [LARGE SCALE GENOMIC DNA]</scope>
    <source>
        <strain evidence="3 4">MAH-19</strain>
    </source>
</reference>
<dbReference type="Proteomes" id="UP000318733">
    <property type="component" value="Unassembled WGS sequence"/>
</dbReference>
<name>A0A556MBV2_9SPHI</name>
<dbReference type="PANTHER" id="PTHR33055:SF3">
    <property type="entry name" value="PUTATIVE TRANSPOSASE FOR IS117-RELATED"/>
    <property type="match status" value="1"/>
</dbReference>
<dbReference type="AlphaFoldDB" id="A0A556MBV2"/>
<proteinExistence type="predicted"/>
<feature type="domain" description="Transposase IS110-like N-terminal" evidence="1">
    <location>
        <begin position="29"/>
        <end position="168"/>
    </location>
</feature>
<dbReference type="GO" id="GO:0006313">
    <property type="term" value="P:DNA transposition"/>
    <property type="evidence" value="ECO:0007669"/>
    <property type="project" value="InterPro"/>
</dbReference>
<dbReference type="Pfam" id="PF02371">
    <property type="entry name" value="Transposase_20"/>
    <property type="match status" value="1"/>
</dbReference>
<evidence type="ECO:0000313" key="4">
    <source>
        <dbReference type="Proteomes" id="UP000318733"/>
    </source>
</evidence>
<organism evidence="3 4">
    <name type="scientific">Mucilaginibacter corticis</name>
    <dbReference type="NCBI Taxonomy" id="2597670"/>
    <lineage>
        <taxon>Bacteria</taxon>
        <taxon>Pseudomonadati</taxon>
        <taxon>Bacteroidota</taxon>
        <taxon>Sphingobacteriia</taxon>
        <taxon>Sphingobacteriales</taxon>
        <taxon>Sphingobacteriaceae</taxon>
        <taxon>Mucilaginibacter</taxon>
    </lineage>
</organism>
<dbReference type="EMBL" id="VLPK01000005">
    <property type="protein sequence ID" value="TSJ37381.1"/>
    <property type="molecule type" value="Genomic_DNA"/>
</dbReference>
<dbReference type="InterPro" id="IPR003346">
    <property type="entry name" value="Transposase_20"/>
</dbReference>
<sequence>MTYYCDIILSNKPKPYVEVKKTKKYSYFVGIDISKNKLDIAVCHERNFLFHTEIMNDDQAIRSFVSKLKEMPGFKLSKAVFAMENTGFYGNHLLSVLFKLKASIVQDHPLKIKRSMGVTRGKDDKNDAIRIAEYTWKNRDEIKLWMPKRKIMTELAGLMTLRNRLIGVAVILKTPQKEEKSFIPGKYHSGKVMACKASIAAITGDLEAIELEIRSLISADDHLARLLEIITSVPFIGFVTAVTMIICTNEFKDICDPKKFACYSGIAPFPRESGTITRRRRISPFANRKMKALLHVCAVGAATRNEELNNYYKRKLEEGKHKLSIFNAVRYKLVLRVFSCVKQDRLFIREIRCAKTLVIVPVENCVI</sequence>
<dbReference type="PANTHER" id="PTHR33055">
    <property type="entry name" value="TRANSPOSASE FOR INSERTION SEQUENCE ELEMENT IS1111A"/>
    <property type="match status" value="1"/>
</dbReference>
<dbReference type="OrthoDB" id="964423at2"/>
<evidence type="ECO:0000313" key="3">
    <source>
        <dbReference type="EMBL" id="TSJ37381.1"/>
    </source>
</evidence>
<dbReference type="GO" id="GO:0003677">
    <property type="term" value="F:DNA binding"/>
    <property type="evidence" value="ECO:0007669"/>
    <property type="project" value="InterPro"/>
</dbReference>
<dbReference type="Pfam" id="PF01548">
    <property type="entry name" value="DEDD_Tnp_IS110"/>
    <property type="match status" value="1"/>
</dbReference>
<evidence type="ECO:0000259" key="2">
    <source>
        <dbReference type="Pfam" id="PF02371"/>
    </source>
</evidence>
<dbReference type="GO" id="GO:0004803">
    <property type="term" value="F:transposase activity"/>
    <property type="evidence" value="ECO:0007669"/>
    <property type="project" value="InterPro"/>
</dbReference>
<evidence type="ECO:0000259" key="1">
    <source>
        <dbReference type="Pfam" id="PF01548"/>
    </source>
</evidence>
<dbReference type="InterPro" id="IPR002525">
    <property type="entry name" value="Transp_IS110-like_N"/>
</dbReference>
<protein>
    <submittedName>
        <fullName evidence="3">Transposase</fullName>
    </submittedName>
</protein>
<comment type="caution">
    <text evidence="3">The sequence shown here is derived from an EMBL/GenBank/DDBJ whole genome shotgun (WGS) entry which is preliminary data.</text>
</comment>
<keyword evidence="4" id="KW-1185">Reference proteome</keyword>
<accession>A0A556MBV2</accession>